<keyword evidence="1" id="KW-1133">Transmembrane helix</keyword>
<sequence length="172" mass="19305">MRLATLLLLLCNKYLLNVNTSTKHIIVQDQFPPTVVVAEKKCGINGPDANIRTARFTTLYPIALWQFAKIVFVFYTRFLTYKKIFYGKKDEIHTETDPEIVEGGSDTGIIPMFRSTGILHVIPTIVQIVVTVLSMIMQALSICVTARNYGLQKGTDCLLTSACLNIFPDFIL</sequence>
<accession>A0AAD5MSH6</accession>
<dbReference type="Proteomes" id="UP001196413">
    <property type="component" value="Unassembled WGS sequence"/>
</dbReference>
<dbReference type="AlphaFoldDB" id="A0AAD5MSH6"/>
<name>A0AAD5MSH6_PARTN</name>
<organism evidence="3 4">
    <name type="scientific">Parelaphostrongylus tenuis</name>
    <name type="common">Meningeal worm</name>
    <dbReference type="NCBI Taxonomy" id="148309"/>
    <lineage>
        <taxon>Eukaryota</taxon>
        <taxon>Metazoa</taxon>
        <taxon>Ecdysozoa</taxon>
        <taxon>Nematoda</taxon>
        <taxon>Chromadorea</taxon>
        <taxon>Rhabditida</taxon>
        <taxon>Rhabditina</taxon>
        <taxon>Rhabditomorpha</taxon>
        <taxon>Strongyloidea</taxon>
        <taxon>Metastrongylidae</taxon>
        <taxon>Parelaphostrongylus</taxon>
    </lineage>
</organism>
<protein>
    <submittedName>
        <fullName evidence="3">Uncharacterized protein</fullName>
    </submittedName>
</protein>
<comment type="caution">
    <text evidence="3">The sequence shown here is derived from an EMBL/GenBank/DDBJ whole genome shotgun (WGS) entry which is preliminary data.</text>
</comment>
<evidence type="ECO:0000256" key="1">
    <source>
        <dbReference type="SAM" id="Phobius"/>
    </source>
</evidence>
<keyword evidence="1" id="KW-0812">Transmembrane</keyword>
<dbReference type="EMBL" id="JAHQIW010001916">
    <property type="protein sequence ID" value="KAJ1354022.1"/>
    <property type="molecule type" value="Genomic_DNA"/>
</dbReference>
<feature type="signal peptide" evidence="2">
    <location>
        <begin position="1"/>
        <end position="20"/>
    </location>
</feature>
<evidence type="ECO:0000256" key="2">
    <source>
        <dbReference type="SAM" id="SignalP"/>
    </source>
</evidence>
<gene>
    <name evidence="3" type="ORF">KIN20_010824</name>
</gene>
<proteinExistence type="predicted"/>
<feature type="transmembrane region" description="Helical" evidence="1">
    <location>
        <begin position="59"/>
        <end position="79"/>
    </location>
</feature>
<reference evidence="3" key="1">
    <citation type="submission" date="2021-06" db="EMBL/GenBank/DDBJ databases">
        <title>Parelaphostrongylus tenuis whole genome reference sequence.</title>
        <authorList>
            <person name="Garwood T.J."/>
            <person name="Larsen P.A."/>
            <person name="Fountain-Jones N.M."/>
            <person name="Garbe J.R."/>
            <person name="Macchietto M.G."/>
            <person name="Kania S.A."/>
            <person name="Gerhold R.W."/>
            <person name="Richards J.E."/>
            <person name="Wolf T.M."/>
        </authorList>
    </citation>
    <scope>NUCLEOTIDE SEQUENCE</scope>
    <source>
        <strain evidence="3">MNPRO001-30</strain>
        <tissue evidence="3">Meninges</tissue>
    </source>
</reference>
<feature type="chain" id="PRO_5042257843" evidence="2">
    <location>
        <begin position="21"/>
        <end position="172"/>
    </location>
</feature>
<keyword evidence="2" id="KW-0732">Signal</keyword>
<keyword evidence="4" id="KW-1185">Reference proteome</keyword>
<keyword evidence="1" id="KW-0472">Membrane</keyword>
<feature type="transmembrane region" description="Helical" evidence="1">
    <location>
        <begin position="118"/>
        <end position="140"/>
    </location>
</feature>
<evidence type="ECO:0000313" key="4">
    <source>
        <dbReference type="Proteomes" id="UP001196413"/>
    </source>
</evidence>
<evidence type="ECO:0000313" key="3">
    <source>
        <dbReference type="EMBL" id="KAJ1354022.1"/>
    </source>
</evidence>